<dbReference type="AlphaFoldDB" id="A0AAV7VRN1"/>
<evidence type="ECO:0000256" key="5">
    <source>
        <dbReference type="ARBA" id="ARBA00023136"/>
    </source>
</evidence>
<evidence type="ECO:0000313" key="8">
    <source>
        <dbReference type="EMBL" id="KAJ1202877.1"/>
    </source>
</evidence>
<reference evidence="8" key="1">
    <citation type="journal article" date="2022" name="bioRxiv">
        <title>Sequencing and chromosome-scale assembly of the giantPleurodeles waltlgenome.</title>
        <authorList>
            <person name="Brown T."/>
            <person name="Elewa A."/>
            <person name="Iarovenko S."/>
            <person name="Subramanian E."/>
            <person name="Araus A.J."/>
            <person name="Petzold A."/>
            <person name="Susuki M."/>
            <person name="Suzuki K.-i.T."/>
            <person name="Hayashi T."/>
            <person name="Toyoda A."/>
            <person name="Oliveira C."/>
            <person name="Osipova E."/>
            <person name="Leigh N.D."/>
            <person name="Simon A."/>
            <person name="Yun M.H."/>
        </authorList>
    </citation>
    <scope>NUCLEOTIDE SEQUENCE</scope>
    <source>
        <strain evidence="8">20211129_DDA</strain>
        <tissue evidence="8">Liver</tissue>
    </source>
</reference>
<feature type="transmembrane region" description="Helical" evidence="7">
    <location>
        <begin position="84"/>
        <end position="101"/>
    </location>
</feature>
<dbReference type="PANTHER" id="PTHR21716">
    <property type="entry name" value="TRANSMEMBRANE PROTEIN"/>
    <property type="match status" value="1"/>
</dbReference>
<feature type="transmembrane region" description="Helical" evidence="7">
    <location>
        <begin position="151"/>
        <end position="175"/>
    </location>
</feature>
<evidence type="ECO:0000256" key="7">
    <source>
        <dbReference type="SAM" id="Phobius"/>
    </source>
</evidence>
<name>A0AAV7VRN1_PLEWA</name>
<organism evidence="8 9">
    <name type="scientific">Pleurodeles waltl</name>
    <name type="common">Iberian ribbed newt</name>
    <dbReference type="NCBI Taxonomy" id="8319"/>
    <lineage>
        <taxon>Eukaryota</taxon>
        <taxon>Metazoa</taxon>
        <taxon>Chordata</taxon>
        <taxon>Craniata</taxon>
        <taxon>Vertebrata</taxon>
        <taxon>Euteleostomi</taxon>
        <taxon>Amphibia</taxon>
        <taxon>Batrachia</taxon>
        <taxon>Caudata</taxon>
        <taxon>Salamandroidea</taxon>
        <taxon>Salamandridae</taxon>
        <taxon>Pleurodelinae</taxon>
        <taxon>Pleurodeles</taxon>
    </lineage>
</organism>
<evidence type="ECO:0000256" key="3">
    <source>
        <dbReference type="ARBA" id="ARBA00022692"/>
    </source>
</evidence>
<feature type="transmembrane region" description="Helical" evidence="7">
    <location>
        <begin position="57"/>
        <end position="78"/>
    </location>
</feature>
<dbReference type="Proteomes" id="UP001066276">
    <property type="component" value="Chromosome 2_1"/>
</dbReference>
<keyword evidence="9" id="KW-1185">Reference proteome</keyword>
<feature type="transmembrane region" description="Helical" evidence="7">
    <location>
        <begin position="182"/>
        <end position="201"/>
    </location>
</feature>
<evidence type="ECO:0000313" key="9">
    <source>
        <dbReference type="Proteomes" id="UP001066276"/>
    </source>
</evidence>
<feature type="region of interest" description="Disordered" evidence="6">
    <location>
        <begin position="1"/>
        <end position="40"/>
    </location>
</feature>
<evidence type="ECO:0008006" key="10">
    <source>
        <dbReference type="Google" id="ProtNLM"/>
    </source>
</evidence>
<evidence type="ECO:0000256" key="2">
    <source>
        <dbReference type="ARBA" id="ARBA00009773"/>
    </source>
</evidence>
<dbReference type="EMBL" id="JANPWB010000003">
    <property type="protein sequence ID" value="KAJ1202877.1"/>
    <property type="molecule type" value="Genomic_DNA"/>
</dbReference>
<keyword evidence="3 7" id="KW-0812">Transmembrane</keyword>
<comment type="similarity">
    <text evidence="2">Belongs to the autoinducer-2 exporter (AI-2E) (TC 2.A.86) family.</text>
</comment>
<dbReference type="PANTHER" id="PTHR21716:SF4">
    <property type="entry name" value="TRANSMEMBRANE PROTEIN 245"/>
    <property type="match status" value="1"/>
</dbReference>
<keyword evidence="4 7" id="KW-1133">Transmembrane helix</keyword>
<keyword evidence="5 7" id="KW-0472">Membrane</keyword>
<evidence type="ECO:0000256" key="4">
    <source>
        <dbReference type="ARBA" id="ARBA00022989"/>
    </source>
</evidence>
<protein>
    <recommendedName>
        <fullName evidence="10">Transmembrane protein 245</fullName>
    </recommendedName>
</protein>
<accession>A0AAV7VRN1</accession>
<comment type="caution">
    <text evidence="8">The sequence shown here is derived from an EMBL/GenBank/DDBJ whole genome shotgun (WGS) entry which is preliminary data.</text>
</comment>
<comment type="subcellular location">
    <subcellularLocation>
        <location evidence="1">Membrane</location>
        <topology evidence="1">Multi-pass membrane protein</topology>
    </subcellularLocation>
</comment>
<proteinExistence type="inferred from homology"/>
<dbReference type="GO" id="GO:0016020">
    <property type="term" value="C:membrane"/>
    <property type="evidence" value="ECO:0007669"/>
    <property type="project" value="UniProtKB-SubCell"/>
</dbReference>
<sequence length="211" mass="22827">MDEDGGRPTVAANSSPASPSPPRSPIRTSPPRRPPLSLGPAAWTAPPLKFDKNIKQAFYNTGALIFVAICCGAAVLVYFILEAFLRPLLWAVLCGTFLHPFQRSLARGGRRWLGGLREARAPVLLAALLAPLSFANATLEAAGEQVTRRLRLLLPLAAGAPLLYLLYCTATFLGVRTLLANTAALICCALEYFNTLWVSIYPPLMRLLITV</sequence>
<evidence type="ECO:0000256" key="6">
    <source>
        <dbReference type="SAM" id="MobiDB-lite"/>
    </source>
</evidence>
<dbReference type="InterPro" id="IPR002549">
    <property type="entry name" value="AI-2E-like"/>
</dbReference>
<gene>
    <name evidence="8" type="ORF">NDU88_006672</name>
</gene>
<evidence type="ECO:0000256" key="1">
    <source>
        <dbReference type="ARBA" id="ARBA00004141"/>
    </source>
</evidence>